<evidence type="ECO:0000313" key="5">
    <source>
        <dbReference type="Proteomes" id="UP001516023"/>
    </source>
</evidence>
<comment type="caution">
    <text evidence="4">The sequence shown here is derived from an EMBL/GenBank/DDBJ whole genome shotgun (WGS) entry which is preliminary data.</text>
</comment>
<keyword evidence="5" id="KW-1185">Reference proteome</keyword>
<dbReference type="InterPro" id="IPR051559">
    <property type="entry name" value="HIF_prolyl_hydroxylases"/>
</dbReference>
<dbReference type="EMBL" id="JABMIG020000185">
    <property type="protein sequence ID" value="KAL3786911.1"/>
    <property type="molecule type" value="Genomic_DNA"/>
</dbReference>
<evidence type="ECO:0000313" key="4">
    <source>
        <dbReference type="EMBL" id="KAL3786911.1"/>
    </source>
</evidence>
<gene>
    <name evidence="4" type="ORF">HJC23_013246</name>
</gene>
<evidence type="ECO:0000256" key="1">
    <source>
        <dbReference type="ARBA" id="ARBA00022896"/>
    </source>
</evidence>
<evidence type="ECO:0000256" key="2">
    <source>
        <dbReference type="SAM" id="MobiDB-lite"/>
    </source>
</evidence>
<name>A0ABD3PGV4_9STRA</name>
<sequence>MFRKTFLLLAYSIQAAFAFAHLSHSAGFSSLSSVTANRDHANGTHPALPQLLPNQVKERVHSGRVYVQHDFLTADQLKFLQRDMHRLDQEGKFVVNGLSDVRKGLKGETTLENDASTSAYSRANQGFDVKYDRSVCPTPWWQQSLSLVDDSSLEFECHDATDQDAATLHSIQLKLQRLRRDLADILDRPTMLDSSLGHECYYSKSKPGSSLARHMDERHEESKGPRGWLLPSRRSLSWLIYLSETEESKTYDENYGSNINNKEWDAEQNGGMLRTFPQKYFRPKSNIGCEDTVPCGSHNGNLQVGWLLAEEHESFRKYDESLTQITHPVFLDCWYQHTNPYTRESEPHGVLYIVRQQIVGEVNTTSSSNEKQIEYITVPWLPFAFQGNVMEFLKHRATLELNPEHSSERLFLDQNYASQFKLLEDRETWESGKNPAGSVVEDILPKRGTLVVFDSVALPHEPTKLNVYMFAFYIDPSYLEEFNVHILENVGCRSFYNNGELPFTIRPLYESKVLVGQVRNLVDPTELRARHKMVFLANIAQATAESSQ</sequence>
<dbReference type="Proteomes" id="UP001516023">
    <property type="component" value="Unassembled WGS sequence"/>
</dbReference>
<feature type="compositionally biased region" description="Basic and acidic residues" evidence="2">
    <location>
        <begin position="213"/>
        <end position="224"/>
    </location>
</feature>
<feature type="signal peptide" evidence="3">
    <location>
        <begin position="1"/>
        <end position="18"/>
    </location>
</feature>
<evidence type="ECO:0008006" key="6">
    <source>
        <dbReference type="Google" id="ProtNLM"/>
    </source>
</evidence>
<organism evidence="4 5">
    <name type="scientific">Cyclotella cryptica</name>
    <dbReference type="NCBI Taxonomy" id="29204"/>
    <lineage>
        <taxon>Eukaryota</taxon>
        <taxon>Sar</taxon>
        <taxon>Stramenopiles</taxon>
        <taxon>Ochrophyta</taxon>
        <taxon>Bacillariophyta</taxon>
        <taxon>Coscinodiscophyceae</taxon>
        <taxon>Thalassiosirophycidae</taxon>
        <taxon>Stephanodiscales</taxon>
        <taxon>Stephanodiscaceae</taxon>
        <taxon>Cyclotella</taxon>
    </lineage>
</organism>
<dbReference type="Gene3D" id="2.60.120.620">
    <property type="entry name" value="q2cbj1_9rhob like domain"/>
    <property type="match status" value="1"/>
</dbReference>
<feature type="region of interest" description="Disordered" evidence="2">
    <location>
        <begin position="207"/>
        <end position="226"/>
    </location>
</feature>
<keyword evidence="1" id="KW-0847">Vitamin C</keyword>
<accession>A0ABD3PGV4</accession>
<keyword evidence="3" id="KW-0732">Signal</keyword>
<dbReference type="AlphaFoldDB" id="A0ABD3PGV4"/>
<evidence type="ECO:0000256" key="3">
    <source>
        <dbReference type="SAM" id="SignalP"/>
    </source>
</evidence>
<dbReference type="PANTHER" id="PTHR12907:SF26">
    <property type="entry name" value="HIF PROLYL HYDROXYLASE, ISOFORM C"/>
    <property type="match status" value="1"/>
</dbReference>
<proteinExistence type="predicted"/>
<feature type="chain" id="PRO_5044817250" description="Prolyl 4-hydroxylase alpha subunit Fe(2+) 2OG dioxygenase domain-containing protein" evidence="3">
    <location>
        <begin position="19"/>
        <end position="548"/>
    </location>
</feature>
<dbReference type="GO" id="GO:0031418">
    <property type="term" value="F:L-ascorbic acid binding"/>
    <property type="evidence" value="ECO:0007669"/>
    <property type="project" value="UniProtKB-KW"/>
</dbReference>
<reference evidence="4 5" key="1">
    <citation type="journal article" date="2020" name="G3 (Bethesda)">
        <title>Improved Reference Genome for Cyclotella cryptica CCMP332, a Model for Cell Wall Morphogenesis, Salinity Adaptation, and Lipid Production in Diatoms (Bacillariophyta).</title>
        <authorList>
            <person name="Roberts W.R."/>
            <person name="Downey K.M."/>
            <person name="Ruck E.C."/>
            <person name="Traller J.C."/>
            <person name="Alverson A.J."/>
        </authorList>
    </citation>
    <scope>NUCLEOTIDE SEQUENCE [LARGE SCALE GENOMIC DNA]</scope>
    <source>
        <strain evidence="4 5">CCMP332</strain>
    </source>
</reference>
<dbReference type="PANTHER" id="PTHR12907">
    <property type="entry name" value="EGL NINE HOMOLOG-RELATED"/>
    <property type="match status" value="1"/>
</dbReference>
<protein>
    <recommendedName>
        <fullName evidence="6">Prolyl 4-hydroxylase alpha subunit Fe(2+) 2OG dioxygenase domain-containing protein</fullName>
    </recommendedName>
</protein>